<feature type="transmembrane region" description="Helical" evidence="1">
    <location>
        <begin position="213"/>
        <end position="235"/>
    </location>
</feature>
<sequence length="354" mass="40154">MKRIETGGGKKWREWCLFFFFGVVTLLCFANAVRSAEFVKLQMSELEFVSPGQKGALDYAGARSVWEENQKREHPLEYVNWTQTDGVQVSAPGLGTAEECSALFLCGRSDLLFPGYAVLDAESRYGCLLSSALSGKLFGGKDTRGLTVEAQGRTLEVLDVIESREVFLVCEAGENDPCNFDRAAVNCRSGEIGKTEESYQQLCGGWKRMESRVLVWVTQSACFLIPCILWIYLAYYCAEMLRTARRSERADRMEKIIWTFLLYLVLAGGILVLIRGVQIPEDMIPTKWSDFEFWTEYGKKLGASCRLLIWSEKKIPDFPIWKEFARTLQWAAGAAAGETVFLRGFWRMQRSKKS</sequence>
<protein>
    <recommendedName>
        <fullName evidence="4">MacB-like periplasmic core domain-containing protein</fullName>
    </recommendedName>
</protein>
<feature type="transmembrane region" description="Helical" evidence="1">
    <location>
        <begin position="328"/>
        <end position="346"/>
    </location>
</feature>
<gene>
    <name evidence="2" type="ORF">EBB54_24420</name>
</gene>
<dbReference type="Proteomes" id="UP000274920">
    <property type="component" value="Unassembled WGS sequence"/>
</dbReference>
<evidence type="ECO:0000313" key="2">
    <source>
        <dbReference type="EMBL" id="RRK34130.1"/>
    </source>
</evidence>
<dbReference type="RefSeq" id="WP_125129292.1">
    <property type="nucleotide sequence ID" value="NZ_RHJS01000002.1"/>
</dbReference>
<proteinExistence type="predicted"/>
<evidence type="ECO:0000256" key="1">
    <source>
        <dbReference type="SAM" id="Phobius"/>
    </source>
</evidence>
<keyword evidence="3" id="KW-1185">Reference proteome</keyword>
<organism evidence="2 3">
    <name type="scientific">Schaedlerella arabinosiphila</name>
    <dbReference type="NCBI Taxonomy" id="2044587"/>
    <lineage>
        <taxon>Bacteria</taxon>
        <taxon>Bacillati</taxon>
        <taxon>Bacillota</taxon>
        <taxon>Clostridia</taxon>
        <taxon>Lachnospirales</taxon>
        <taxon>Lachnospiraceae</taxon>
        <taxon>Schaedlerella</taxon>
    </lineage>
</organism>
<evidence type="ECO:0008006" key="4">
    <source>
        <dbReference type="Google" id="ProtNLM"/>
    </source>
</evidence>
<evidence type="ECO:0000313" key="3">
    <source>
        <dbReference type="Proteomes" id="UP000274920"/>
    </source>
</evidence>
<accession>A0A426DN07</accession>
<reference evidence="2" key="1">
    <citation type="submission" date="2018-10" db="EMBL/GenBank/DDBJ databases">
        <title>Schaedlerella arabinophila gen. nov. sp. nov., isolated from the mouse intestinal tract and comparative analysis with the genome of the closely related altered Schaedler flora strain ASF502.</title>
        <authorList>
            <person name="Miyake S."/>
            <person name="Soh M."/>
            <person name="Seedorf H."/>
        </authorList>
    </citation>
    <scope>NUCLEOTIDE SEQUENCE [LARGE SCALE GENOMIC DNA]</scope>
    <source>
        <strain evidence="2">DSM 106076</strain>
    </source>
</reference>
<keyword evidence="1" id="KW-1133">Transmembrane helix</keyword>
<keyword evidence="1" id="KW-0812">Transmembrane</keyword>
<dbReference type="EMBL" id="RHJS01000002">
    <property type="protein sequence ID" value="RRK34130.1"/>
    <property type="molecule type" value="Genomic_DNA"/>
</dbReference>
<comment type="caution">
    <text evidence="2">The sequence shown here is derived from an EMBL/GenBank/DDBJ whole genome shotgun (WGS) entry which is preliminary data.</text>
</comment>
<dbReference type="AlphaFoldDB" id="A0A426DN07"/>
<name>A0A426DN07_9FIRM</name>
<feature type="transmembrane region" description="Helical" evidence="1">
    <location>
        <begin position="256"/>
        <end position="277"/>
    </location>
</feature>
<keyword evidence="1" id="KW-0472">Membrane</keyword>